<evidence type="ECO:0000313" key="3">
    <source>
        <dbReference type="Proteomes" id="UP000315369"/>
    </source>
</evidence>
<dbReference type="EMBL" id="VIFM01000037">
    <property type="protein sequence ID" value="TQF15717.1"/>
    <property type="molecule type" value="Genomic_DNA"/>
</dbReference>
<dbReference type="OrthoDB" id="8375at2"/>
<dbReference type="InterPro" id="IPR011048">
    <property type="entry name" value="Haem_d1_sf"/>
</dbReference>
<proteinExistence type="predicted"/>
<dbReference type="PROSITE" id="PS51257">
    <property type="entry name" value="PROKAR_LIPOPROTEIN"/>
    <property type="match status" value="1"/>
</dbReference>
<accession>A0A540X384</accession>
<reference evidence="2 3" key="1">
    <citation type="submission" date="2019-06" db="EMBL/GenBank/DDBJ databases">
        <authorList>
            <person name="Livingstone P."/>
            <person name="Whitworth D."/>
        </authorList>
    </citation>
    <scope>NUCLEOTIDE SEQUENCE [LARGE SCALE GENOMIC DNA]</scope>
    <source>
        <strain evidence="2 3">AM401</strain>
    </source>
</reference>
<gene>
    <name evidence="2" type="ORF">FJV41_12040</name>
</gene>
<evidence type="ECO:0008006" key="4">
    <source>
        <dbReference type="Google" id="ProtNLM"/>
    </source>
</evidence>
<organism evidence="2 3">
    <name type="scientific">Myxococcus llanfairpwllgwyngyllgogerychwyrndrobwllllantysiliogogogochensis</name>
    <dbReference type="NCBI Taxonomy" id="2590453"/>
    <lineage>
        <taxon>Bacteria</taxon>
        <taxon>Pseudomonadati</taxon>
        <taxon>Myxococcota</taxon>
        <taxon>Myxococcia</taxon>
        <taxon>Myxococcales</taxon>
        <taxon>Cystobacterineae</taxon>
        <taxon>Myxococcaceae</taxon>
        <taxon>Myxococcus</taxon>
    </lineage>
</organism>
<dbReference type="Gene3D" id="2.130.10.10">
    <property type="entry name" value="YVTN repeat-like/Quinoprotein amine dehydrogenase"/>
    <property type="match status" value="1"/>
</dbReference>
<feature type="chain" id="PRO_5021979500" description="Lipoprotein" evidence="1">
    <location>
        <begin position="23"/>
        <end position="533"/>
    </location>
</feature>
<evidence type="ECO:0000313" key="2">
    <source>
        <dbReference type="EMBL" id="TQF15717.1"/>
    </source>
</evidence>
<evidence type="ECO:0000256" key="1">
    <source>
        <dbReference type="SAM" id="SignalP"/>
    </source>
</evidence>
<comment type="caution">
    <text evidence="2">The sequence shown here is derived from an EMBL/GenBank/DDBJ whole genome shotgun (WGS) entry which is preliminary data.</text>
</comment>
<dbReference type="InterPro" id="IPR015943">
    <property type="entry name" value="WD40/YVTN_repeat-like_dom_sf"/>
</dbReference>
<dbReference type="RefSeq" id="WP_141642600.1">
    <property type="nucleotide sequence ID" value="NZ_VIFM01000037.1"/>
</dbReference>
<name>A0A540X384_9BACT</name>
<dbReference type="InterPro" id="IPR013211">
    <property type="entry name" value="LVIVD"/>
</dbReference>
<dbReference type="Pfam" id="PF08309">
    <property type="entry name" value="LVIVD"/>
    <property type="match status" value="4"/>
</dbReference>
<sequence length="533" mass="57811">MTNVVRGALVAALCLSVGGGCAQEVVPVEGVPVNLGPSQVLEDHGDWAPEPLAVCPLLPRDGAAAECGTLESFDLSACERDSLTRLEANGHFTVHGIGNDIRENANSQFTGSMNFRPGGVVSYGGYPMREARVDGNAFFLSNHGTLPDGRAFRSSFVGCKAPNPSRVTGCYAVCLAGVPSFQATFEAEKVRWRAGEAEASKLTLVGEGVVNQGIVADVFVTKGHAYVVSLESALAGPGGLFVYDLSDRSAPRLVSTITYPGDSYWNAVWAKDDALYVASAARGLLVFDIAEPANPKLLRSLPDGRPIDAHTIHGDLNRLYVMSASPTPETLIFDVKNAREPVLLGRYADPSVNPLVASFPHDATSWGDRLFVNHWSAGLLVLDVSDPTNVVKRGEYVYPRATSHTNRWHYVNNRLIVFEGGEDWGAHVRALDMTDLDKPVLIGEYRLSPGVSIHNMELKGNLLYLAHYQHGVRVLDVSRPSEMREVAYFNTWRGTDRARGTLFYDGAIGMRIPGDGHVYVIDTSRGLLIFDEL</sequence>
<keyword evidence="1" id="KW-0732">Signal</keyword>
<dbReference type="Proteomes" id="UP000315369">
    <property type="component" value="Unassembled WGS sequence"/>
</dbReference>
<protein>
    <recommendedName>
        <fullName evidence="4">Lipoprotein</fullName>
    </recommendedName>
</protein>
<keyword evidence="3" id="KW-1185">Reference proteome</keyword>
<dbReference type="AlphaFoldDB" id="A0A540X384"/>
<dbReference type="SUPFAM" id="SSF51004">
    <property type="entry name" value="C-terminal (heme d1) domain of cytochrome cd1-nitrite reductase"/>
    <property type="match status" value="1"/>
</dbReference>
<feature type="signal peptide" evidence="1">
    <location>
        <begin position="1"/>
        <end position="22"/>
    </location>
</feature>